<proteinExistence type="inferred from homology"/>
<evidence type="ECO:0000256" key="1">
    <source>
        <dbReference type="ARBA" id="ARBA00006484"/>
    </source>
</evidence>
<dbReference type="Pfam" id="PF13561">
    <property type="entry name" value="adh_short_C2"/>
    <property type="match status" value="1"/>
</dbReference>
<dbReference type="NCBIfam" id="NF005559">
    <property type="entry name" value="PRK07231.1"/>
    <property type="match status" value="1"/>
</dbReference>
<dbReference type="InterPro" id="IPR002347">
    <property type="entry name" value="SDR_fam"/>
</dbReference>
<feature type="domain" description="Ketoreductase" evidence="2">
    <location>
        <begin position="9"/>
        <end position="169"/>
    </location>
</feature>
<dbReference type="Gene3D" id="3.40.50.720">
    <property type="entry name" value="NAD(P)-binding Rossmann-like Domain"/>
    <property type="match status" value="1"/>
</dbReference>
<dbReference type="InterPro" id="IPR057326">
    <property type="entry name" value="KR_dom"/>
</dbReference>
<gene>
    <name evidence="3" type="ORF">PMG71_15520</name>
</gene>
<protein>
    <submittedName>
        <fullName evidence="3">3-oxoacyl-ACP reductase FabG</fullName>
    </submittedName>
</protein>
<keyword evidence="4" id="KW-1185">Reference proteome</keyword>
<evidence type="ECO:0000259" key="2">
    <source>
        <dbReference type="SMART" id="SM00822"/>
    </source>
</evidence>
<dbReference type="PRINTS" id="PR00081">
    <property type="entry name" value="GDHRDH"/>
</dbReference>
<evidence type="ECO:0000313" key="4">
    <source>
        <dbReference type="Proteomes" id="UP001235303"/>
    </source>
</evidence>
<comment type="similarity">
    <text evidence="1">Belongs to the short-chain dehydrogenases/reductases (SDR) family.</text>
</comment>
<dbReference type="Proteomes" id="UP001235303">
    <property type="component" value="Unassembled WGS sequence"/>
</dbReference>
<dbReference type="EMBL" id="JAQOSP010000101">
    <property type="protein sequence ID" value="MDJ1170842.1"/>
    <property type="molecule type" value="Genomic_DNA"/>
</dbReference>
<dbReference type="SUPFAM" id="SSF51735">
    <property type="entry name" value="NAD(P)-binding Rossmann-fold domains"/>
    <property type="match status" value="1"/>
</dbReference>
<accession>A0ABT7AW93</accession>
<dbReference type="InterPro" id="IPR050259">
    <property type="entry name" value="SDR"/>
</dbReference>
<organism evidence="3 4">
    <name type="scientific">Roseofilum acuticapitatum BLCC-M154</name>
    <dbReference type="NCBI Taxonomy" id="3022444"/>
    <lineage>
        <taxon>Bacteria</taxon>
        <taxon>Bacillati</taxon>
        <taxon>Cyanobacteriota</taxon>
        <taxon>Cyanophyceae</taxon>
        <taxon>Desertifilales</taxon>
        <taxon>Desertifilaceae</taxon>
        <taxon>Roseofilum</taxon>
        <taxon>Roseofilum acuticapitatum</taxon>
    </lineage>
</organism>
<comment type="caution">
    <text evidence="3">The sequence shown here is derived from an EMBL/GenBank/DDBJ whole genome shotgun (WGS) entry which is preliminary data.</text>
</comment>
<dbReference type="InterPro" id="IPR036291">
    <property type="entry name" value="NAD(P)-bd_dom_sf"/>
</dbReference>
<name>A0ABT7AW93_9CYAN</name>
<evidence type="ECO:0000313" key="3">
    <source>
        <dbReference type="EMBL" id="MDJ1170842.1"/>
    </source>
</evidence>
<dbReference type="PANTHER" id="PTHR42879">
    <property type="entry name" value="3-OXOACYL-(ACYL-CARRIER-PROTEIN) REDUCTASE"/>
    <property type="match status" value="1"/>
</dbReference>
<dbReference type="SMART" id="SM00822">
    <property type="entry name" value="PKS_KR"/>
    <property type="match status" value="1"/>
</dbReference>
<reference evidence="3 4" key="1">
    <citation type="submission" date="2023-01" db="EMBL/GenBank/DDBJ databases">
        <title>Novel diversity within Roseofilum (Cyanobacteria; Desertifilaceae) from marine benthic mats with descriptions of four novel species.</title>
        <authorList>
            <person name="Wang Y."/>
            <person name="Berthold D.E."/>
            <person name="Hu J."/>
            <person name="Lefler F.W."/>
            <person name="Laughinghouse H.D. IV."/>
        </authorList>
    </citation>
    <scope>NUCLEOTIDE SEQUENCE [LARGE SCALE GENOMIC DNA]</scope>
    <source>
        <strain evidence="3 4">BLCC-M154</strain>
    </source>
</reference>
<dbReference type="PANTHER" id="PTHR42879:SF2">
    <property type="entry name" value="3-OXOACYL-[ACYL-CARRIER-PROTEIN] REDUCTASE FABG"/>
    <property type="match status" value="1"/>
</dbReference>
<dbReference type="PRINTS" id="PR00080">
    <property type="entry name" value="SDRFAMILY"/>
</dbReference>
<dbReference type="RefSeq" id="WP_283754597.1">
    <property type="nucleotide sequence ID" value="NZ_JAQOSP010000101.1"/>
</dbReference>
<dbReference type="NCBIfam" id="NF009466">
    <property type="entry name" value="PRK12826.1-2"/>
    <property type="match status" value="1"/>
</dbReference>
<sequence length="250" mass="26560">MTQINLDGKVALVTGSSRNIGRAIALELGKQGASVVINARTSAEEAQSTAKEVEALGVKAISVLADVADENQVQAMVKQVLDEFGRIDILVNNTGLRRSRPITDMTTEEWRSVLGVNLDGPFFCCRAVVPSMLSTGWGRIINVSGLNAFIGRTEWSHVCASKMGALGLTRALAVELATQKITVNHIVPGLINTSLGSSTDEKTVKRIATVPQGRLGLPEEIANMCVFLASDAASFITGQTLHVNGGALRY</sequence>